<dbReference type="InterPro" id="IPR000569">
    <property type="entry name" value="HECT_dom"/>
</dbReference>
<feature type="domain" description="WW" evidence="14">
    <location>
        <begin position="432"/>
        <end position="465"/>
    </location>
</feature>
<evidence type="ECO:0000256" key="8">
    <source>
        <dbReference type="ARBA" id="ARBA00022737"/>
    </source>
</evidence>
<dbReference type="FunFam" id="3.30.2410.10:FF:000001">
    <property type="entry name" value="E3 ubiquitin-protein ligase NEDD4-like"/>
    <property type="match status" value="1"/>
</dbReference>
<dbReference type="SUPFAM" id="SSF53474">
    <property type="entry name" value="alpha/beta-Hydrolases"/>
    <property type="match status" value="1"/>
</dbReference>
<dbReference type="InterPro" id="IPR036020">
    <property type="entry name" value="WW_dom_sf"/>
</dbReference>
<dbReference type="OrthoDB" id="8068875at2759"/>
<dbReference type="CDD" id="cd00078">
    <property type="entry name" value="HECTc"/>
    <property type="match status" value="1"/>
</dbReference>
<proteinExistence type="inferred from homology"/>
<dbReference type="Gene3D" id="3.40.50.1820">
    <property type="entry name" value="alpha/beta hydrolase"/>
    <property type="match status" value="1"/>
</dbReference>
<keyword evidence="7" id="KW-0808">Transferase</keyword>
<dbReference type="InterPro" id="IPR050409">
    <property type="entry name" value="E3_ubiq-protein_ligase"/>
</dbReference>
<evidence type="ECO:0000259" key="13">
    <source>
        <dbReference type="PROSITE" id="PS50004"/>
    </source>
</evidence>
<feature type="region of interest" description="Disordered" evidence="12">
    <location>
        <begin position="304"/>
        <end position="333"/>
    </location>
</feature>
<evidence type="ECO:0000256" key="1">
    <source>
        <dbReference type="ARBA" id="ARBA00000885"/>
    </source>
</evidence>
<dbReference type="CDD" id="cd00201">
    <property type="entry name" value="WW"/>
    <property type="match status" value="3"/>
</dbReference>
<comment type="pathway">
    <text evidence="3">Protein modification; protein ubiquitination.</text>
</comment>
<dbReference type="PROSITE" id="PS50020">
    <property type="entry name" value="WW_DOMAIN_2"/>
    <property type="match status" value="3"/>
</dbReference>
<dbReference type="InterPro" id="IPR035892">
    <property type="entry name" value="C2_domain_sf"/>
</dbReference>
<dbReference type="SUPFAM" id="SSF56204">
    <property type="entry name" value="Hect, E3 ligase catalytic domain"/>
    <property type="match status" value="1"/>
</dbReference>
<dbReference type="Pfam" id="PF00632">
    <property type="entry name" value="HECT"/>
    <property type="match status" value="1"/>
</dbReference>
<comment type="similarity">
    <text evidence="4">Belongs to the peptidase S33 family.</text>
</comment>
<feature type="region of interest" description="Disordered" evidence="12">
    <location>
        <begin position="350"/>
        <end position="378"/>
    </location>
</feature>
<feature type="domain" description="HECT" evidence="15">
    <location>
        <begin position="514"/>
        <end position="821"/>
    </location>
</feature>
<feature type="active site" description="Glycyl thioester intermediate" evidence="11">
    <location>
        <position position="789"/>
    </location>
</feature>
<feature type="compositionally biased region" description="Polar residues" evidence="12">
    <location>
        <begin position="304"/>
        <end position="324"/>
    </location>
</feature>
<dbReference type="InterPro" id="IPR001202">
    <property type="entry name" value="WW_dom"/>
</dbReference>
<dbReference type="GO" id="GO:0016567">
    <property type="term" value="P:protein ubiquitination"/>
    <property type="evidence" value="ECO:0007669"/>
    <property type="project" value="UniProtKB-UniPathway"/>
</dbReference>
<protein>
    <recommendedName>
        <fullName evidence="5">HECT-type E3 ubiquitin transferase</fullName>
        <ecNumber evidence="5">2.3.2.26</ecNumber>
    </recommendedName>
</protein>
<feature type="compositionally biased region" description="Low complexity" evidence="12">
    <location>
        <begin position="350"/>
        <end position="367"/>
    </location>
</feature>
<dbReference type="SUPFAM" id="SSF49562">
    <property type="entry name" value="C2 domain (Calcium/lipid-binding domain, CaLB)"/>
    <property type="match status" value="1"/>
</dbReference>
<dbReference type="PANTHER" id="PTHR11254">
    <property type="entry name" value="HECT DOMAIN UBIQUITIN-PROTEIN LIGASE"/>
    <property type="match status" value="1"/>
</dbReference>
<evidence type="ECO:0000256" key="10">
    <source>
        <dbReference type="ARBA" id="ARBA00022801"/>
    </source>
</evidence>
<dbReference type="InterPro" id="IPR000008">
    <property type="entry name" value="C2_dom"/>
</dbReference>
<evidence type="ECO:0000256" key="11">
    <source>
        <dbReference type="PROSITE-ProRule" id="PRU00104"/>
    </source>
</evidence>
<keyword evidence="6" id="KW-0963">Cytoplasm</keyword>
<dbReference type="PANTHER" id="PTHR11254:SF440">
    <property type="entry name" value="E3 UBIQUITIN-PROTEIN LIGASE NEDD-4"/>
    <property type="match status" value="1"/>
</dbReference>
<reference evidence="16 17" key="1">
    <citation type="submission" date="2019-02" db="EMBL/GenBank/DDBJ databases">
        <title>Genome sequencing of the rare red list fungi Phellinidium pouzarii.</title>
        <authorList>
            <person name="Buettner E."/>
            <person name="Kellner H."/>
        </authorList>
    </citation>
    <scope>NUCLEOTIDE SEQUENCE [LARGE SCALE GENOMIC DNA]</scope>
    <source>
        <strain evidence="16 17">DSM 108285</strain>
    </source>
</reference>
<evidence type="ECO:0000256" key="3">
    <source>
        <dbReference type="ARBA" id="ARBA00004906"/>
    </source>
</evidence>
<dbReference type="CDD" id="cd08382">
    <property type="entry name" value="C2_Smurf-like"/>
    <property type="match status" value="1"/>
</dbReference>
<keyword evidence="8" id="KW-0677">Repeat</keyword>
<dbReference type="FunFam" id="2.20.70.10:FF:000011">
    <property type="entry name" value="E3 ubiquitin-protein ligase"/>
    <property type="match status" value="1"/>
</dbReference>
<dbReference type="Pfam" id="PF00561">
    <property type="entry name" value="Abhydrolase_1"/>
    <property type="match status" value="1"/>
</dbReference>
<dbReference type="PROSITE" id="PS50004">
    <property type="entry name" value="C2"/>
    <property type="match status" value="1"/>
</dbReference>
<comment type="subcellular location">
    <subcellularLocation>
        <location evidence="2">Cytoplasm</location>
    </subcellularLocation>
</comment>
<dbReference type="InterPro" id="IPR029058">
    <property type="entry name" value="AB_hydrolase_fold"/>
</dbReference>
<sequence length="1113" mass="125096">MPAAGSITRKIRITVVAADGLSKRDVFRLPDPFSVITVDGEQTHTTSVIKKTLNPYWNENFDVVVKDSSVVAVQIFDQRKFKRRDQGFLGVVNIRVSDVLDLELGGHEMLTIDLKKSNDNLVVHGKLIVYLSTNTTQPISNPGPSAVSGLQAALTSMGLEDSATALSPTGASTSASTTNLSRTSSNVTRPADAPQEQSAPVQMPIPQVNRSPTTIAAVATPESEPPTSTSRPVSGVPVAANTTVTIPSAVSPTTANAGQMPAATTAATRNFNPSEDQLGPLPTGWERRIDPLGRTYYVDHNSRTTTWHRPSTSSATNTSNQLGETNAARDQHSRRVLADDMVDAGVNRSASAAAAASPTTTPIATNAQTMAGSGPLPAGWEERFTPEGRPYYVDHNTRTTTWVDPRRQTIVRVMGPNGASTTAQPQSISQLGPLPSGWEMRLTSTARIYFVDHGTKTTTWDDPRLPSSLDQNVPQYKRDFRRKLIYFRSQPAMRAQPGNCQIKIRRNHIFEDSEFFFLLSHEMFNPFYCLFEYSAHDNYTLQINPASGVNPEHLNYFKFIGRCLGLAIFHRRFLDAYFIVSFYKMILKKKVTLSDLESVDAELFRGLSWMLENSIVDVIDETFTTAEERFGEMVTIELKPGGADIPVTEENKKEYVDLVVEYRISKRVQEQFEAFTSGFNELIPQELINVFDERELELLIGGMSEIDVDDWSKYTDYRGYEMNDEVIQWFWKCIRGWPTERKSRLLQFTTGTSRIPVNGFKDLQGSDGPRRFTIEKSGDPSQLPKSHTCFNRLDLPPYKDYESLEQKLTLAVEETVGFGQDTAWMIYRVPVYRLSSRVLDLATQRPSQYLRYLSSSSMYPSISPYKIDYLKVSPIHTLYYELSGNDKGTPVLQIILFDQRGSGKSTPPASLEENTTWDLVKDTEKLREHLNIDKWHMFGGSWGSTLALTYSQSHPDRVKTLVLRGIFTLRRSELDFFYQEGASHLFPEAWEEYISPIPEPERKDMVLAYHAQLNATDDEVRLRAARAWSTWELWTSKLHVDKEYIARAAKDDWANAFARIENHYFVNAITTAYALKKVFPELEMHVVTDAGHSAREPGIAKLLVEATDKFADL</sequence>
<evidence type="ECO:0000259" key="14">
    <source>
        <dbReference type="PROSITE" id="PS50020"/>
    </source>
</evidence>
<dbReference type="Gene3D" id="3.90.1750.10">
    <property type="entry name" value="Hect, E3 ligase catalytic domains"/>
    <property type="match status" value="2"/>
</dbReference>
<feature type="domain" description="WW" evidence="14">
    <location>
        <begin position="374"/>
        <end position="407"/>
    </location>
</feature>
<dbReference type="SUPFAM" id="SSF51045">
    <property type="entry name" value="WW domain"/>
    <property type="match status" value="3"/>
</dbReference>
<dbReference type="SMART" id="SM00456">
    <property type="entry name" value="WW"/>
    <property type="match status" value="3"/>
</dbReference>
<gene>
    <name evidence="16" type="ORF">EW145_g5833</name>
</gene>
<dbReference type="GO" id="GO:0072666">
    <property type="term" value="P:establishment of protein localization to vacuole"/>
    <property type="evidence" value="ECO:0007669"/>
    <property type="project" value="UniProtKB-ARBA"/>
</dbReference>
<keyword evidence="9 11" id="KW-0833">Ubl conjugation pathway</keyword>
<dbReference type="EC" id="2.3.2.26" evidence="5"/>
<dbReference type="InterPro" id="IPR000073">
    <property type="entry name" value="AB_hydrolase_1"/>
</dbReference>
<dbReference type="AlphaFoldDB" id="A0A4S4KZ75"/>
<dbReference type="FunFam" id="2.60.40.150:FF:000156">
    <property type="entry name" value="E3 ubiquitin-protein ligase"/>
    <property type="match status" value="1"/>
</dbReference>
<organism evidence="16 17">
    <name type="scientific">Phellinidium pouzarii</name>
    <dbReference type="NCBI Taxonomy" id="167371"/>
    <lineage>
        <taxon>Eukaryota</taxon>
        <taxon>Fungi</taxon>
        <taxon>Dikarya</taxon>
        <taxon>Basidiomycota</taxon>
        <taxon>Agaricomycotina</taxon>
        <taxon>Agaricomycetes</taxon>
        <taxon>Hymenochaetales</taxon>
        <taxon>Hymenochaetaceae</taxon>
        <taxon>Phellinidium</taxon>
    </lineage>
</organism>
<evidence type="ECO:0000256" key="5">
    <source>
        <dbReference type="ARBA" id="ARBA00012485"/>
    </source>
</evidence>
<dbReference type="EMBL" id="SGPK01000386">
    <property type="protein sequence ID" value="THH04017.1"/>
    <property type="molecule type" value="Genomic_DNA"/>
</dbReference>
<evidence type="ECO:0000256" key="9">
    <source>
        <dbReference type="ARBA" id="ARBA00022786"/>
    </source>
</evidence>
<dbReference type="Pfam" id="PF00168">
    <property type="entry name" value="C2"/>
    <property type="match status" value="1"/>
</dbReference>
<dbReference type="InterPro" id="IPR035983">
    <property type="entry name" value="Hect_E3_ubiquitin_ligase"/>
</dbReference>
<dbReference type="FunFam" id="3.30.2160.10:FF:000001">
    <property type="entry name" value="E3 ubiquitin-protein ligase NEDD4-like"/>
    <property type="match status" value="1"/>
</dbReference>
<evidence type="ECO:0000313" key="17">
    <source>
        <dbReference type="Proteomes" id="UP000308199"/>
    </source>
</evidence>
<dbReference type="GO" id="GO:0006511">
    <property type="term" value="P:ubiquitin-dependent protein catabolic process"/>
    <property type="evidence" value="ECO:0007669"/>
    <property type="project" value="TreeGrafter"/>
</dbReference>
<dbReference type="SMART" id="SM00119">
    <property type="entry name" value="HECTc"/>
    <property type="match status" value="1"/>
</dbReference>
<evidence type="ECO:0000256" key="2">
    <source>
        <dbReference type="ARBA" id="ARBA00004496"/>
    </source>
</evidence>
<dbReference type="GO" id="GO:0006886">
    <property type="term" value="P:intracellular protein transport"/>
    <property type="evidence" value="ECO:0007669"/>
    <property type="project" value="UniProtKB-ARBA"/>
</dbReference>
<keyword evidence="10" id="KW-0378">Hydrolase</keyword>
<dbReference type="PRINTS" id="PR00793">
    <property type="entry name" value="PROAMNOPTASE"/>
</dbReference>
<dbReference type="Pfam" id="PF00397">
    <property type="entry name" value="WW"/>
    <property type="match status" value="3"/>
</dbReference>
<comment type="catalytic activity">
    <reaction evidence="1">
        <text>S-ubiquitinyl-[E2 ubiquitin-conjugating enzyme]-L-cysteine + [acceptor protein]-L-lysine = [E2 ubiquitin-conjugating enzyme]-L-cysteine + N(6)-ubiquitinyl-[acceptor protein]-L-lysine.</text>
        <dbReference type="EC" id="2.3.2.26"/>
    </reaction>
</comment>
<dbReference type="Gene3D" id="3.30.2410.10">
    <property type="entry name" value="Hect, E3 ligase catalytic domain"/>
    <property type="match status" value="1"/>
</dbReference>
<dbReference type="FunFam" id="2.20.70.10:FF:000017">
    <property type="entry name" value="E3 ubiquitin-protein ligase"/>
    <property type="match status" value="1"/>
</dbReference>
<dbReference type="UniPathway" id="UPA00143"/>
<comment type="caution">
    <text evidence="16">The sequence shown here is derived from an EMBL/GenBank/DDBJ whole genome shotgun (WGS) entry which is preliminary data.</text>
</comment>
<evidence type="ECO:0000256" key="4">
    <source>
        <dbReference type="ARBA" id="ARBA00010088"/>
    </source>
</evidence>
<evidence type="ECO:0000256" key="12">
    <source>
        <dbReference type="SAM" id="MobiDB-lite"/>
    </source>
</evidence>
<evidence type="ECO:0000313" key="16">
    <source>
        <dbReference type="EMBL" id="THH04017.1"/>
    </source>
</evidence>
<evidence type="ECO:0000256" key="6">
    <source>
        <dbReference type="ARBA" id="ARBA00022490"/>
    </source>
</evidence>
<dbReference type="GO" id="GO:0007034">
    <property type="term" value="P:vacuolar transport"/>
    <property type="evidence" value="ECO:0007669"/>
    <property type="project" value="UniProtKB-ARBA"/>
</dbReference>
<feature type="domain" description="WW" evidence="14">
    <location>
        <begin position="279"/>
        <end position="312"/>
    </location>
</feature>
<evidence type="ECO:0000256" key="7">
    <source>
        <dbReference type="ARBA" id="ARBA00022679"/>
    </source>
</evidence>
<dbReference type="GO" id="GO:0005737">
    <property type="term" value="C:cytoplasm"/>
    <property type="evidence" value="ECO:0007669"/>
    <property type="project" value="UniProtKB-SubCell"/>
</dbReference>
<dbReference type="GO" id="GO:0061630">
    <property type="term" value="F:ubiquitin protein ligase activity"/>
    <property type="evidence" value="ECO:0007669"/>
    <property type="project" value="UniProtKB-EC"/>
</dbReference>
<dbReference type="SMART" id="SM00239">
    <property type="entry name" value="C2"/>
    <property type="match status" value="1"/>
</dbReference>
<evidence type="ECO:0000259" key="15">
    <source>
        <dbReference type="PROSITE" id="PS50237"/>
    </source>
</evidence>
<feature type="region of interest" description="Disordered" evidence="12">
    <location>
        <begin position="163"/>
        <end position="200"/>
    </location>
</feature>
<feature type="domain" description="C2" evidence="13">
    <location>
        <begin position="1"/>
        <end position="112"/>
    </location>
</feature>
<dbReference type="FunFam" id="3.90.1750.10:FF:000079">
    <property type="entry name" value="E3 ubiquitin-protein ligase"/>
    <property type="match status" value="1"/>
</dbReference>
<accession>A0A4S4KZ75</accession>
<keyword evidence="17" id="KW-1185">Reference proteome</keyword>
<dbReference type="Proteomes" id="UP000308199">
    <property type="component" value="Unassembled WGS sequence"/>
</dbReference>
<name>A0A4S4KZ75_9AGAM</name>
<feature type="compositionally biased region" description="Low complexity" evidence="12">
    <location>
        <begin position="163"/>
        <end position="189"/>
    </location>
</feature>
<dbReference type="Gene3D" id="2.60.40.150">
    <property type="entry name" value="C2 domain"/>
    <property type="match status" value="1"/>
</dbReference>
<dbReference type="PROSITE" id="PS50237">
    <property type="entry name" value="HECT"/>
    <property type="match status" value="1"/>
</dbReference>
<dbReference type="GO" id="GO:0008233">
    <property type="term" value="F:peptidase activity"/>
    <property type="evidence" value="ECO:0007669"/>
    <property type="project" value="InterPro"/>
</dbReference>
<dbReference type="PROSITE" id="PS01159">
    <property type="entry name" value="WW_DOMAIN_1"/>
    <property type="match status" value="3"/>
</dbReference>
<dbReference type="InterPro" id="IPR002410">
    <property type="entry name" value="Peptidase_S33"/>
</dbReference>
<dbReference type="Gene3D" id="2.20.70.10">
    <property type="match status" value="2"/>
</dbReference>
<dbReference type="Gene3D" id="3.30.2160.10">
    <property type="entry name" value="Hect, E3 ligase catalytic domain"/>
    <property type="match status" value="1"/>
</dbReference>